<dbReference type="EMBL" id="CATOUU010000050">
    <property type="protein sequence ID" value="CAI9914423.1"/>
    <property type="molecule type" value="Genomic_DNA"/>
</dbReference>
<organism evidence="1">
    <name type="scientific">Hexamita inflata</name>
    <dbReference type="NCBI Taxonomy" id="28002"/>
    <lineage>
        <taxon>Eukaryota</taxon>
        <taxon>Metamonada</taxon>
        <taxon>Diplomonadida</taxon>
        <taxon>Hexamitidae</taxon>
        <taxon>Hexamitinae</taxon>
        <taxon>Hexamita</taxon>
    </lineage>
</organism>
<proteinExistence type="predicted"/>
<sequence length="126" mass="15129">MFQVFNCRQLLRACPTQRCLGLRLLALLPHPRGRLEQFLWTKLVSLVIFLVIHHKNQWFSKTEQQIKIYSFNSFEQKRFIFILLGSQGFWESKLCSPLNRIKQNICSFTLFSFKSRYVQVTLHYLK</sequence>
<dbReference type="AlphaFoldDB" id="A0AA86N7S0"/>
<reference evidence="2 3" key="2">
    <citation type="submission" date="2024-07" db="EMBL/GenBank/DDBJ databases">
        <authorList>
            <person name="Akdeniz Z."/>
        </authorList>
    </citation>
    <scope>NUCLEOTIDE SEQUENCE [LARGE SCALE GENOMIC DNA]</scope>
</reference>
<evidence type="ECO:0000313" key="1">
    <source>
        <dbReference type="EMBL" id="CAI9914423.1"/>
    </source>
</evidence>
<evidence type="ECO:0000313" key="2">
    <source>
        <dbReference type="EMBL" id="CAL6095699.1"/>
    </source>
</evidence>
<keyword evidence="3" id="KW-1185">Reference proteome</keyword>
<dbReference type="EMBL" id="CAXDID020000478">
    <property type="protein sequence ID" value="CAL6095699.1"/>
    <property type="molecule type" value="Genomic_DNA"/>
</dbReference>
<protein>
    <submittedName>
        <fullName evidence="2">Hypothetical_protein</fullName>
    </submittedName>
</protein>
<comment type="caution">
    <text evidence="1">The sequence shown here is derived from an EMBL/GenBank/DDBJ whole genome shotgun (WGS) entry which is preliminary data.</text>
</comment>
<gene>
    <name evidence="1" type="ORF">HINF_LOCUS2068</name>
    <name evidence="2" type="ORF">HINF_LOCUS68075</name>
</gene>
<accession>A0AA86N7S0</accession>
<name>A0AA86N7S0_9EUKA</name>
<evidence type="ECO:0000313" key="3">
    <source>
        <dbReference type="Proteomes" id="UP001642409"/>
    </source>
</evidence>
<reference evidence="1" key="1">
    <citation type="submission" date="2023-06" db="EMBL/GenBank/DDBJ databases">
        <authorList>
            <person name="Kurt Z."/>
        </authorList>
    </citation>
    <scope>NUCLEOTIDE SEQUENCE</scope>
</reference>
<dbReference type="Proteomes" id="UP001642409">
    <property type="component" value="Unassembled WGS sequence"/>
</dbReference>